<sequence length="145" mass="16265">MLLNENTLAKLFKNKDAWKLEEITTIEDVVSKDVSNHPELKEGVVLIAKYKLDTYSDELSGEQLELLNKVGYGVRITVFSVDAIMKEYNLDSREKAKVKAKDIMYDAIQDNYPKISPMIPVEHGSVSSLLDAVILGLKTYTKGIA</sequence>
<evidence type="ECO:0000313" key="1">
    <source>
        <dbReference type="EMBL" id="RTJ78357.1"/>
    </source>
</evidence>
<dbReference type="Proteomes" id="UP000288507">
    <property type="component" value="Unassembled WGS sequence"/>
</dbReference>
<organism evidence="1 2">
    <name type="scientific">Campylobacter jejuni</name>
    <dbReference type="NCBI Taxonomy" id="197"/>
    <lineage>
        <taxon>Bacteria</taxon>
        <taxon>Pseudomonadati</taxon>
        <taxon>Campylobacterota</taxon>
        <taxon>Epsilonproteobacteria</taxon>
        <taxon>Campylobacterales</taxon>
        <taxon>Campylobacteraceae</taxon>
        <taxon>Campylobacter</taxon>
    </lineage>
</organism>
<dbReference type="EMBL" id="PRBV01000014">
    <property type="protein sequence ID" value="RTJ78357.1"/>
    <property type="molecule type" value="Genomic_DNA"/>
</dbReference>
<reference evidence="1" key="1">
    <citation type="journal article" date="2019" name="Appl. Environ. Microbiol.">
        <title>Population genetics and characterization of Campylobacter jejuni isolates in western jackdaws and game birds in Finland.</title>
        <authorList>
            <person name="Kovanen S."/>
            <person name="Rossi M."/>
            <person name="Pohja-Mykra M."/>
            <person name="Nieminen T."/>
            <person name="Raunio-Saarnisto M."/>
            <person name="Sauvala M."/>
            <person name="Fredriksson-Ahomaa M."/>
            <person name="Hanninen M.L."/>
            <person name="Kivisto R."/>
        </authorList>
    </citation>
    <scope>NUCLEOTIDE SEQUENCE [LARGE SCALE GENOMIC DNA]</scope>
    <source>
        <strain evidence="1">CB313</strain>
    </source>
</reference>
<comment type="caution">
    <text evidence="1">The sequence shown here is derived from an EMBL/GenBank/DDBJ whole genome shotgun (WGS) entry which is preliminary data.</text>
</comment>
<dbReference type="AlphaFoldDB" id="A0A431EB23"/>
<proteinExistence type="predicted"/>
<gene>
    <name evidence="1" type="ORF">C3H57_08605</name>
</gene>
<evidence type="ECO:0000313" key="2">
    <source>
        <dbReference type="Proteomes" id="UP000288507"/>
    </source>
</evidence>
<name>A0A431EB23_CAMJU</name>
<accession>A0A431EB23</accession>
<protein>
    <submittedName>
        <fullName evidence="1">Uncharacterized protein</fullName>
    </submittedName>
</protein>
<dbReference type="RefSeq" id="WP_126232474.1">
    <property type="nucleotide sequence ID" value="NZ_PRBV01000014.1"/>
</dbReference>